<reference evidence="6 7" key="1">
    <citation type="submission" date="2016-10" db="EMBL/GenBank/DDBJ databases">
        <authorList>
            <person name="de Groot N.N."/>
        </authorList>
    </citation>
    <scope>NUCLEOTIDE SEQUENCE [LARGE SCALE GENOMIC DNA]</scope>
    <source>
        <strain evidence="6 7">DSM 29340</strain>
    </source>
</reference>
<dbReference type="InterPro" id="IPR024474">
    <property type="entry name" value="Znf_dom_IS66"/>
</dbReference>
<dbReference type="NCBIfam" id="NF033517">
    <property type="entry name" value="transpos_IS66"/>
    <property type="match status" value="1"/>
</dbReference>
<accession>A0A1H6U0C5</accession>
<evidence type="ECO:0000313" key="6">
    <source>
        <dbReference type="EMBL" id="SEI85721.1"/>
    </source>
</evidence>
<dbReference type="Pfam" id="PF03050">
    <property type="entry name" value="DDE_Tnp_IS66"/>
    <property type="match status" value="1"/>
</dbReference>
<evidence type="ECO:0000259" key="3">
    <source>
        <dbReference type="Pfam" id="PF13005"/>
    </source>
</evidence>
<feature type="domain" description="Transposase TnpC homeodomain" evidence="4">
    <location>
        <begin position="47"/>
        <end position="123"/>
    </location>
</feature>
<keyword evidence="7" id="KW-1185">Reference proteome</keyword>
<gene>
    <name evidence="6" type="ORF">SAMN05444007_102482</name>
</gene>
<dbReference type="InterPro" id="IPR052344">
    <property type="entry name" value="Transposase-related"/>
</dbReference>
<feature type="domain" description="Transposase IS66 central" evidence="2">
    <location>
        <begin position="190"/>
        <end position="480"/>
    </location>
</feature>
<dbReference type="Proteomes" id="UP000199379">
    <property type="component" value="Unassembled WGS sequence"/>
</dbReference>
<protein>
    <submittedName>
        <fullName evidence="6">Transposase</fullName>
    </submittedName>
</protein>
<evidence type="ECO:0000259" key="5">
    <source>
        <dbReference type="Pfam" id="PF13817"/>
    </source>
</evidence>
<dbReference type="PANTHER" id="PTHR33678:SF1">
    <property type="entry name" value="BLL1576 PROTEIN"/>
    <property type="match status" value="1"/>
</dbReference>
<evidence type="ECO:0000256" key="1">
    <source>
        <dbReference type="SAM" id="MobiDB-lite"/>
    </source>
</evidence>
<dbReference type="EMBL" id="FNYD01000002">
    <property type="protein sequence ID" value="SEI85721.1"/>
    <property type="molecule type" value="Genomic_DNA"/>
</dbReference>
<dbReference type="InterPro" id="IPR039552">
    <property type="entry name" value="IS66_C"/>
</dbReference>
<dbReference type="InterPro" id="IPR004291">
    <property type="entry name" value="Transposase_IS66_central"/>
</dbReference>
<dbReference type="Pfam" id="PF13817">
    <property type="entry name" value="DDE_Tnp_IS66_C"/>
    <property type="match status" value="1"/>
</dbReference>
<evidence type="ECO:0000313" key="7">
    <source>
        <dbReference type="Proteomes" id="UP000199379"/>
    </source>
</evidence>
<dbReference type="AlphaFoldDB" id="A0A1H6U0C5"/>
<feature type="region of interest" description="Disordered" evidence="1">
    <location>
        <begin position="96"/>
        <end position="116"/>
    </location>
</feature>
<dbReference type="Pfam" id="PF13007">
    <property type="entry name" value="LZ_Tnp_IS66"/>
    <property type="match status" value="1"/>
</dbReference>
<dbReference type="InterPro" id="IPR024463">
    <property type="entry name" value="Transposase_TnpC_homeodom"/>
</dbReference>
<dbReference type="PANTHER" id="PTHR33678">
    <property type="entry name" value="BLL1576 PROTEIN"/>
    <property type="match status" value="1"/>
</dbReference>
<proteinExistence type="predicted"/>
<sequence>MSVVVIPPVCLIAAMTDTALAEENALLKARLAETEAALVDAVEAQKRLESIVSELRRERFGRRSEKLDPEQFNLPLEDVELAQGVLDAAQEKARRALKGRGAAESGTPNRNRGHLPEHLPRIERVIEPETTLCPCGCGEMARIGEDVSERLDVVPAQLRVLVTRRPRYACRRCSGAVVQAHAPEHVVPGGLPTEALIAQVMVAKFGDHLPFYRQAEIYTRQGITLDRATLGNWVGRACFHLRPIADHLKERLKRADRVFMDETRAPVLDPGRRKTKTGYFWAIVSDDRGHGGADPPVVMFHYAPGRGAVHALRFLEGYRGRFVQCDGYEAYDKLTRIDRPEGPWTLVHCWTHARRRFVKRLEKDGSPIAEAALRQIAELYAIEKSVRGLPADARLAARRELSAPIIAAFRPWLEAQLSRIPRSSKLAEDIRYTLARWPGLTRFLEDGRLEMDTNPVENQIRKIALTRKNALFAGHEVGAENWALLASLIANCKMCDVDPVSYLSDTLRALLDGHPRSRIDDLMPWNFAAASSRAA</sequence>
<evidence type="ECO:0000259" key="4">
    <source>
        <dbReference type="Pfam" id="PF13007"/>
    </source>
</evidence>
<evidence type="ECO:0000259" key="2">
    <source>
        <dbReference type="Pfam" id="PF03050"/>
    </source>
</evidence>
<organism evidence="6 7">
    <name type="scientific">Cribrihabitans marinus</name>
    <dbReference type="NCBI Taxonomy" id="1227549"/>
    <lineage>
        <taxon>Bacteria</taxon>
        <taxon>Pseudomonadati</taxon>
        <taxon>Pseudomonadota</taxon>
        <taxon>Alphaproteobacteria</taxon>
        <taxon>Rhodobacterales</taxon>
        <taxon>Paracoccaceae</taxon>
        <taxon>Cribrihabitans</taxon>
    </lineage>
</organism>
<dbReference type="STRING" id="1227549.SAMN05444007_102482"/>
<feature type="domain" description="Transposase IS66 C-terminal" evidence="5">
    <location>
        <begin position="487"/>
        <end position="525"/>
    </location>
</feature>
<name>A0A1H6U0C5_9RHOB</name>
<dbReference type="Pfam" id="PF13005">
    <property type="entry name" value="zf-IS66"/>
    <property type="match status" value="1"/>
</dbReference>
<feature type="domain" description="Transposase IS66 zinc-finger binding" evidence="3">
    <location>
        <begin position="131"/>
        <end position="173"/>
    </location>
</feature>